<reference evidence="4" key="2">
    <citation type="submission" date="2020-04" db="EMBL/GenBank/DDBJ databases">
        <authorList>
            <consortium name="NCBI Genome Project"/>
        </authorList>
    </citation>
    <scope>NUCLEOTIDE SEQUENCE</scope>
    <source>
        <strain evidence="4">CBS 342.82</strain>
    </source>
</reference>
<feature type="compositionally biased region" description="Basic and acidic residues" evidence="1">
    <location>
        <begin position="73"/>
        <end position="88"/>
    </location>
</feature>
<feature type="region of interest" description="Disordered" evidence="1">
    <location>
        <begin position="167"/>
        <end position="527"/>
    </location>
</feature>
<feature type="region of interest" description="Disordered" evidence="1">
    <location>
        <begin position="649"/>
        <end position="692"/>
    </location>
</feature>
<feature type="region of interest" description="Disordered" evidence="1">
    <location>
        <begin position="1"/>
        <end position="27"/>
    </location>
</feature>
<dbReference type="Gene3D" id="1.10.8.10">
    <property type="entry name" value="DNA helicase RuvA subunit, C-terminal domain"/>
    <property type="match status" value="1"/>
</dbReference>
<protein>
    <recommendedName>
        <fullName evidence="2">UBA domain-containing protein</fullName>
    </recommendedName>
</protein>
<feature type="region of interest" description="Disordered" evidence="1">
    <location>
        <begin position="570"/>
        <end position="636"/>
    </location>
</feature>
<feature type="compositionally biased region" description="Basic and acidic residues" evidence="1">
    <location>
        <begin position="257"/>
        <end position="268"/>
    </location>
</feature>
<feature type="compositionally biased region" description="Low complexity" evidence="1">
    <location>
        <begin position="651"/>
        <end position="668"/>
    </location>
</feature>
<feature type="compositionally biased region" description="Low complexity" evidence="1">
    <location>
        <begin position="305"/>
        <end position="317"/>
    </location>
</feature>
<dbReference type="OrthoDB" id="524326at2759"/>
<dbReference type="PROSITE" id="PS50030">
    <property type="entry name" value="UBA"/>
    <property type="match status" value="1"/>
</dbReference>
<dbReference type="Pfam" id="PF00627">
    <property type="entry name" value="UBA"/>
    <property type="match status" value="1"/>
</dbReference>
<organism evidence="4">
    <name type="scientific">Dissoconium aciculare CBS 342.82</name>
    <dbReference type="NCBI Taxonomy" id="1314786"/>
    <lineage>
        <taxon>Eukaryota</taxon>
        <taxon>Fungi</taxon>
        <taxon>Dikarya</taxon>
        <taxon>Ascomycota</taxon>
        <taxon>Pezizomycotina</taxon>
        <taxon>Dothideomycetes</taxon>
        <taxon>Dothideomycetidae</taxon>
        <taxon>Mycosphaerellales</taxon>
        <taxon>Dissoconiaceae</taxon>
        <taxon>Dissoconium</taxon>
    </lineage>
</organism>
<feature type="compositionally biased region" description="Polar residues" evidence="1">
    <location>
        <begin position="178"/>
        <end position="197"/>
    </location>
</feature>
<feature type="compositionally biased region" description="Polar residues" evidence="1">
    <location>
        <begin position="282"/>
        <end position="291"/>
    </location>
</feature>
<feature type="region of interest" description="Disordered" evidence="1">
    <location>
        <begin position="55"/>
        <end position="153"/>
    </location>
</feature>
<accession>A0A6J3MGR1</accession>
<feature type="compositionally biased region" description="Polar residues" evidence="1">
    <location>
        <begin position="574"/>
        <end position="603"/>
    </location>
</feature>
<evidence type="ECO:0000313" key="3">
    <source>
        <dbReference type="Proteomes" id="UP000504637"/>
    </source>
</evidence>
<evidence type="ECO:0000256" key="1">
    <source>
        <dbReference type="SAM" id="MobiDB-lite"/>
    </source>
</evidence>
<evidence type="ECO:0000259" key="2">
    <source>
        <dbReference type="PROSITE" id="PS50030"/>
    </source>
</evidence>
<feature type="compositionally biased region" description="Acidic residues" evidence="1">
    <location>
        <begin position="376"/>
        <end position="394"/>
    </location>
</feature>
<keyword evidence="3" id="KW-1185">Reference proteome</keyword>
<feature type="domain" description="UBA" evidence="2">
    <location>
        <begin position="685"/>
        <end position="724"/>
    </location>
</feature>
<sequence>MLEGSYQDLQTRRESTSQALQADQRENTDLKARISHLNAEVARLKTEVEKMKLDARQQKGLVSINKKQIATNENERDRLQKEREDLEKQAQAAAEQSRAVTSPDISAPATTAVPLASPAESLSTTNPFARKAGLEAGNERASSPFTPLSTGSASAASAFDALFGPASTANAESDRTKLSNGSPPVTTFGRASTSTADDFTLPDSKRNDPNAGEPTLPATPPSADRVKDGQYPIDASSPPPPPEGRQFTASQLPIINLEHKAHDSETRSTHVMPPASRAGEPDNSSEFTPTPGTIFGSGNGAEVMPGAFPAAPASGPPTSVGRPQSAKDDFDAAFADFEEDQQSRALASSSNLGPNHNASGSSRSAPEFPPIQTLEHDDEDDDSSDDEDDDDDDAENKVHTGFEDDFSSASAAKGAVAGSGTAPATSNTIAAPVPEAPATPLPAVDAQRSPPTYEESHQPSHGGSAVSATRDAVEFSNAGPSASDVERSLVAPSRTNTVDVFHDASSRPISGATETRAVTDGDQASTNTDILDEFDDFADLAEAKEVDKSASNDIDFGFDRAETAEFNPVFDSPAASTTNTVVSSYPTPVASSRSTGAQENSTGGLLPSKPAVRALDYASNGGSDEQSSKASQHDWDSIFAGLDNTKSIDLSSDPWSSGGSSAGKPAPGVSQTKPQYGTAITPGTEHDDPILKRLTGMGYPRKAALDALEQYDYDINKAVDHLSG</sequence>
<feature type="compositionally biased region" description="Low complexity" evidence="1">
    <location>
        <begin position="407"/>
        <end position="422"/>
    </location>
</feature>
<evidence type="ECO:0000313" key="4">
    <source>
        <dbReference type="RefSeq" id="XP_033464182.1"/>
    </source>
</evidence>
<feature type="compositionally biased region" description="Polar residues" evidence="1">
    <location>
        <begin position="620"/>
        <end position="630"/>
    </location>
</feature>
<dbReference type="GeneID" id="54366731"/>
<reference evidence="4" key="1">
    <citation type="submission" date="2020-01" db="EMBL/GenBank/DDBJ databases">
        <authorList>
            <consortium name="DOE Joint Genome Institute"/>
            <person name="Haridas S."/>
            <person name="Albert R."/>
            <person name="Binder M."/>
            <person name="Bloem J."/>
            <person name="Labutti K."/>
            <person name="Salamov A."/>
            <person name="Andreopoulos B."/>
            <person name="Baker S.E."/>
            <person name="Barry K."/>
            <person name="Bills G."/>
            <person name="Bluhm B.H."/>
            <person name="Cannon C."/>
            <person name="Castanera R."/>
            <person name="Culley D.E."/>
            <person name="Daum C."/>
            <person name="Ezra D."/>
            <person name="Gonzalez J.B."/>
            <person name="Henrissat B."/>
            <person name="Kuo A."/>
            <person name="Liang C."/>
            <person name="Lipzen A."/>
            <person name="Lutzoni F."/>
            <person name="Magnuson J."/>
            <person name="Mondo S."/>
            <person name="Nolan M."/>
            <person name="Ohm R."/>
            <person name="Pangilinan J."/>
            <person name="Park H.-J."/>
            <person name="Ramirez L."/>
            <person name="Alfaro M."/>
            <person name="Sun H."/>
            <person name="Tritt A."/>
            <person name="Yoshinaga Y."/>
            <person name="Zwiers L.-H."/>
            <person name="Turgeon B.G."/>
            <person name="Goodwin S.B."/>
            <person name="Spatafora J.W."/>
            <person name="Crous P.W."/>
            <person name="Grigoriev I.V."/>
        </authorList>
    </citation>
    <scope>NUCLEOTIDE SEQUENCE</scope>
    <source>
        <strain evidence="4">CBS 342.82</strain>
    </source>
</reference>
<dbReference type="InterPro" id="IPR015940">
    <property type="entry name" value="UBA"/>
</dbReference>
<dbReference type="InterPro" id="IPR009060">
    <property type="entry name" value="UBA-like_sf"/>
</dbReference>
<reference evidence="4" key="3">
    <citation type="submission" date="2025-08" db="UniProtKB">
        <authorList>
            <consortium name="RefSeq"/>
        </authorList>
    </citation>
    <scope>IDENTIFICATION</scope>
    <source>
        <strain evidence="4">CBS 342.82</strain>
    </source>
</reference>
<gene>
    <name evidence="4" type="ORF">K489DRAFT_7969</name>
</gene>
<proteinExistence type="predicted"/>
<dbReference type="SUPFAM" id="SSF46934">
    <property type="entry name" value="UBA-like"/>
    <property type="match status" value="1"/>
</dbReference>
<feature type="compositionally biased region" description="Polar residues" evidence="1">
    <location>
        <begin position="343"/>
        <end position="364"/>
    </location>
</feature>
<dbReference type="Proteomes" id="UP000504637">
    <property type="component" value="Unplaced"/>
</dbReference>
<dbReference type="SMART" id="SM00165">
    <property type="entry name" value="UBA"/>
    <property type="match status" value="1"/>
</dbReference>
<dbReference type="CDD" id="cd14270">
    <property type="entry name" value="UBA"/>
    <property type="match status" value="1"/>
</dbReference>
<dbReference type="RefSeq" id="XP_033464182.1">
    <property type="nucleotide sequence ID" value="XM_033608930.1"/>
</dbReference>
<feature type="compositionally biased region" description="Polar residues" evidence="1">
    <location>
        <begin position="140"/>
        <end position="151"/>
    </location>
</feature>
<name>A0A6J3MGR1_9PEZI</name>
<dbReference type="AlphaFoldDB" id="A0A6J3MGR1"/>